<dbReference type="InterPro" id="IPR019050">
    <property type="entry name" value="FDF_dom"/>
</dbReference>
<dbReference type="SMART" id="SM01199">
    <property type="entry name" value="FDF"/>
    <property type="match status" value="1"/>
</dbReference>
<dbReference type="Gramene" id="Kaladp0067s0015.5.v1.1">
    <property type="protein sequence ID" value="Kaladp0067s0015.5.v1.1"/>
    <property type="gene ID" value="Kaladp0067s0015.v1.1"/>
</dbReference>
<dbReference type="GO" id="GO:0000932">
    <property type="term" value="C:P-body"/>
    <property type="evidence" value="ECO:0007669"/>
    <property type="project" value="TreeGrafter"/>
</dbReference>
<dbReference type="GO" id="GO:0033962">
    <property type="term" value="P:P-body assembly"/>
    <property type="evidence" value="ECO:0007669"/>
    <property type="project" value="TreeGrafter"/>
</dbReference>
<feature type="domain" description="FFD box profile" evidence="3">
    <location>
        <begin position="275"/>
        <end position="290"/>
    </location>
</feature>
<keyword evidence="5" id="KW-1185">Reference proteome</keyword>
<dbReference type="Proteomes" id="UP000594263">
    <property type="component" value="Unplaced"/>
</dbReference>
<name>A0A7N0UI12_KALFE</name>
<dbReference type="GO" id="GO:0003729">
    <property type="term" value="F:mRNA binding"/>
    <property type="evidence" value="ECO:0007669"/>
    <property type="project" value="TreeGrafter"/>
</dbReference>
<dbReference type="PROSITE" id="PS51512">
    <property type="entry name" value="DFDF"/>
    <property type="match status" value="1"/>
</dbReference>
<reference evidence="4" key="1">
    <citation type="submission" date="2021-01" db="UniProtKB">
        <authorList>
            <consortium name="EnsemblPlants"/>
        </authorList>
    </citation>
    <scope>IDENTIFICATION</scope>
</reference>
<protein>
    <recommendedName>
        <fullName evidence="6">Decapping 5-like protein</fullName>
    </recommendedName>
</protein>
<dbReference type="InterPro" id="IPR025761">
    <property type="entry name" value="FFD_box"/>
</dbReference>
<evidence type="ECO:0000313" key="4">
    <source>
        <dbReference type="EnsemblPlants" id="Kaladp0067s0015.5.v1.1"/>
    </source>
</evidence>
<accession>A0A7N0UI12</accession>
<dbReference type="AlphaFoldDB" id="A0A7N0UI12"/>
<dbReference type="Pfam" id="PF09532">
    <property type="entry name" value="FDF"/>
    <property type="match status" value="1"/>
</dbReference>
<dbReference type="EnsemblPlants" id="Kaladp0067s0015.5.v1.1">
    <property type="protein sequence ID" value="Kaladp0067s0015.5.v1.1"/>
    <property type="gene ID" value="Kaladp0067s0015.v1.1"/>
</dbReference>
<dbReference type="EnsemblPlants" id="Kaladp0067s0015.1.v1.1">
    <property type="protein sequence ID" value="Kaladp0067s0015.1.v1.1"/>
    <property type="gene ID" value="Kaladp0067s0015.v1.1"/>
</dbReference>
<dbReference type="PANTHER" id="PTHR13586">
    <property type="entry name" value="SCD6 PROTEIN-RELATED"/>
    <property type="match status" value="1"/>
</dbReference>
<dbReference type="PROSITE" id="PS51513">
    <property type="entry name" value="FFD"/>
    <property type="match status" value="1"/>
</dbReference>
<dbReference type="InterPro" id="IPR025762">
    <property type="entry name" value="DFDF"/>
</dbReference>
<evidence type="ECO:0000259" key="2">
    <source>
        <dbReference type="PROSITE" id="PS51512"/>
    </source>
</evidence>
<dbReference type="Gramene" id="Kaladp0067s0015.1.v1.1">
    <property type="protein sequence ID" value="Kaladp0067s0015.1.v1.1"/>
    <property type="gene ID" value="Kaladp0067s0015.v1.1"/>
</dbReference>
<evidence type="ECO:0000259" key="3">
    <source>
        <dbReference type="PROSITE" id="PS51513"/>
    </source>
</evidence>
<evidence type="ECO:0008006" key="6">
    <source>
        <dbReference type="Google" id="ProtNLM"/>
    </source>
</evidence>
<feature type="short sequence motif" description="FFD box" evidence="1">
    <location>
        <begin position="275"/>
        <end position="290"/>
    </location>
</feature>
<organism evidence="4 5">
    <name type="scientific">Kalanchoe fedtschenkoi</name>
    <name type="common">Lavender scallops</name>
    <name type="synonym">South American air plant</name>
    <dbReference type="NCBI Taxonomy" id="63787"/>
    <lineage>
        <taxon>Eukaryota</taxon>
        <taxon>Viridiplantae</taxon>
        <taxon>Streptophyta</taxon>
        <taxon>Embryophyta</taxon>
        <taxon>Tracheophyta</taxon>
        <taxon>Spermatophyta</taxon>
        <taxon>Magnoliopsida</taxon>
        <taxon>eudicotyledons</taxon>
        <taxon>Gunneridae</taxon>
        <taxon>Pentapetalae</taxon>
        <taxon>Saxifragales</taxon>
        <taxon>Crassulaceae</taxon>
        <taxon>Kalanchoe</taxon>
    </lineage>
</organism>
<evidence type="ECO:0000256" key="1">
    <source>
        <dbReference type="PROSITE-ProRule" id="PRU00846"/>
    </source>
</evidence>
<dbReference type="GO" id="GO:0034063">
    <property type="term" value="P:stress granule assembly"/>
    <property type="evidence" value="ECO:0007669"/>
    <property type="project" value="TreeGrafter"/>
</dbReference>
<sequence>MKAGGLLMPSNCNQNEPCLIESHVHQPLNQPGLSGHISTDVFPGDLQEHNGSAIYISPPTQLYSNPFQNSLQRRSVAPQVRESSNVRMVKTSEYFDSAPQLPPLFVTSTLPPHKFCVSENLLTHVSPPLFSQDVNTNVSPVTVVSLATTPPVISMPFGVSSFSDSPSTVMSQDNPAHHMMPFFTNAHKVYVDQPNVGVMASLINGPMNVPTQSLPAPSMQQSQYSGPVFTEEFDFEAMNEKFNKEELWGYLGKVKGRDTAADQNMSGRDGLGIKPAYKKDEFFDTISSSLNRGAGNRRNKYQNHPNINNLSSYQWPRGIHESYAYGGFRNHTPSSEGGYGFDGRGYGRNMPFNSN</sequence>
<evidence type="ECO:0000313" key="5">
    <source>
        <dbReference type="Proteomes" id="UP000594263"/>
    </source>
</evidence>
<dbReference type="PANTHER" id="PTHR13586:SF0">
    <property type="entry name" value="TRAILER HITCH, ISOFORM H"/>
    <property type="match status" value="1"/>
</dbReference>
<feature type="domain" description="DFDF" evidence="2">
    <location>
        <begin position="221"/>
        <end position="257"/>
    </location>
</feature>
<proteinExistence type="predicted"/>